<protein>
    <recommendedName>
        <fullName evidence="9">TRAF3-interacting protein 1</fullName>
    </recommendedName>
    <alternativeName>
        <fullName evidence="11">Intraflagellar transport protein 54 homolog</fullName>
    </alternativeName>
    <alternativeName>
        <fullName evidence="10">Microtubule-interacting protein associated with TRAF3</fullName>
    </alternativeName>
</protein>
<dbReference type="EMBL" id="CABDUW010013286">
    <property type="protein sequence ID" value="VTJ92048.1"/>
    <property type="molecule type" value="Genomic_DNA"/>
</dbReference>
<dbReference type="GO" id="GO:0050687">
    <property type="term" value="P:negative regulation of defense response to virus"/>
    <property type="evidence" value="ECO:0007669"/>
    <property type="project" value="UniProtKB-ARBA"/>
</dbReference>
<dbReference type="GO" id="GO:0030992">
    <property type="term" value="C:intraciliary transport particle B"/>
    <property type="evidence" value="ECO:0007669"/>
    <property type="project" value="UniProtKB-ARBA"/>
</dbReference>
<dbReference type="InterPro" id="IPR040468">
    <property type="entry name" value="TRAF3IP1_N"/>
</dbReference>
<dbReference type="PANTHER" id="PTHR31363:SF0">
    <property type="entry name" value="TRAF3-INTERACTING PROTEIN 1"/>
    <property type="match status" value="1"/>
</dbReference>
<organism evidence="14 15">
    <name type="scientific">Marmota monax</name>
    <name type="common">Woodchuck</name>
    <dbReference type="NCBI Taxonomy" id="9995"/>
    <lineage>
        <taxon>Eukaryota</taxon>
        <taxon>Metazoa</taxon>
        <taxon>Chordata</taxon>
        <taxon>Craniata</taxon>
        <taxon>Vertebrata</taxon>
        <taxon>Euteleostomi</taxon>
        <taxon>Mammalia</taxon>
        <taxon>Eutheria</taxon>
        <taxon>Euarchontoglires</taxon>
        <taxon>Glires</taxon>
        <taxon>Rodentia</taxon>
        <taxon>Sciuromorpha</taxon>
        <taxon>Sciuridae</taxon>
        <taxon>Xerinae</taxon>
        <taxon>Marmotini</taxon>
        <taxon>Marmota</taxon>
    </lineage>
</organism>
<dbReference type="AlphaFoldDB" id="A0A5E4DD02"/>
<dbReference type="InterPro" id="IPR018799">
    <property type="entry name" value="TRAF3IP1"/>
</dbReference>
<dbReference type="Gene3D" id="1.10.418.50">
    <property type="entry name" value="Microtubule-binding protein MIP-T3"/>
    <property type="match status" value="1"/>
</dbReference>
<dbReference type="GO" id="GO:0070507">
    <property type="term" value="P:regulation of microtubule cytoskeleton organization"/>
    <property type="evidence" value="ECO:0007669"/>
    <property type="project" value="TreeGrafter"/>
</dbReference>
<accession>A0A5E4DD02</accession>
<keyword evidence="4" id="KW-0970">Cilium biogenesis/degradation</keyword>
<evidence type="ECO:0000256" key="7">
    <source>
        <dbReference type="ARBA" id="ARBA00023273"/>
    </source>
</evidence>
<proteinExistence type="inferred from homology"/>
<keyword evidence="7" id="KW-0966">Cell projection</keyword>
<name>A0A5E4DD02_MARMO</name>
<dbReference type="Pfam" id="PF10243">
    <property type="entry name" value="MIP-T3"/>
    <property type="match status" value="1"/>
</dbReference>
<comment type="subcellular location">
    <subcellularLocation>
        <location evidence="2">Cytoplasm</location>
        <location evidence="2">Cytoskeleton</location>
        <location evidence="2">Cilium axoneme</location>
    </subcellularLocation>
    <subcellularLocation>
        <location evidence="1">Cytoplasm</location>
        <location evidence="1">Cytoskeleton</location>
        <location evidence="1">Cilium basal body</location>
    </subcellularLocation>
</comment>
<comment type="caution">
    <text evidence="14">The sequence shown here is derived from an EMBL/GenBank/DDBJ whole genome shotgun (WGS) entry which is preliminary data.</text>
</comment>
<dbReference type="GO" id="GO:0060271">
    <property type="term" value="P:cilium assembly"/>
    <property type="evidence" value="ECO:0007669"/>
    <property type="project" value="TreeGrafter"/>
</dbReference>
<evidence type="ECO:0000256" key="8">
    <source>
        <dbReference type="ARBA" id="ARBA00043971"/>
    </source>
</evidence>
<dbReference type="GO" id="GO:0048513">
    <property type="term" value="P:animal organ development"/>
    <property type="evidence" value="ECO:0007669"/>
    <property type="project" value="UniProtKB-ARBA"/>
</dbReference>
<dbReference type="GO" id="GO:0048731">
    <property type="term" value="P:system development"/>
    <property type="evidence" value="ECO:0007669"/>
    <property type="project" value="UniProtKB-ARBA"/>
</dbReference>
<dbReference type="GO" id="GO:0008017">
    <property type="term" value="F:microtubule binding"/>
    <property type="evidence" value="ECO:0007669"/>
    <property type="project" value="InterPro"/>
</dbReference>
<sequence>MNAAVVRRTQEALGKVIRRPPLTEKLLSKPPFRYLHDIVTEVIRTTGFMKGLYTDVEMKSDNVKDKDAKISFLQKAIDVVMMVSGEPLLAKPARIVAGHEPERTNELLQIIAKCCINKGRGNSEVKERSTSRDGKQRGELKEDGKSREKERGKEKTKDSDRDRHRDAERDKSREGEKEQSRSRARQERERDRDRGHKDRDAGRDTGREKERLRDPERDRDQGKDRERRRARNGEHSRDPDREKNREQEKLERK</sequence>
<feature type="region of interest" description="Disordered" evidence="12">
    <location>
        <begin position="121"/>
        <end position="253"/>
    </location>
</feature>
<dbReference type="GO" id="GO:0032480">
    <property type="term" value="P:negative regulation of type I interferon production"/>
    <property type="evidence" value="ECO:0007669"/>
    <property type="project" value="UniProtKB-ARBA"/>
</dbReference>
<evidence type="ECO:0000256" key="4">
    <source>
        <dbReference type="ARBA" id="ARBA00022794"/>
    </source>
</evidence>
<evidence type="ECO:0000256" key="2">
    <source>
        <dbReference type="ARBA" id="ARBA00004430"/>
    </source>
</evidence>
<evidence type="ECO:0000256" key="5">
    <source>
        <dbReference type="ARBA" id="ARBA00023054"/>
    </source>
</evidence>
<dbReference type="GO" id="GO:0036064">
    <property type="term" value="C:ciliary basal body"/>
    <property type="evidence" value="ECO:0007669"/>
    <property type="project" value="TreeGrafter"/>
</dbReference>
<evidence type="ECO:0000256" key="3">
    <source>
        <dbReference type="ARBA" id="ARBA00022490"/>
    </source>
</evidence>
<dbReference type="GO" id="GO:0042073">
    <property type="term" value="P:intraciliary transport"/>
    <property type="evidence" value="ECO:0007669"/>
    <property type="project" value="TreeGrafter"/>
</dbReference>
<comment type="similarity">
    <text evidence="8">Belongs to the TRAF3IP1 family.</text>
</comment>
<evidence type="ECO:0000256" key="10">
    <source>
        <dbReference type="ARBA" id="ARBA00079491"/>
    </source>
</evidence>
<evidence type="ECO:0000256" key="9">
    <source>
        <dbReference type="ARBA" id="ARBA00070492"/>
    </source>
</evidence>
<dbReference type="PANTHER" id="PTHR31363">
    <property type="entry name" value="TRAF3-INTERACTING PROTEIN 1"/>
    <property type="match status" value="1"/>
</dbReference>
<evidence type="ECO:0000259" key="13">
    <source>
        <dbReference type="Pfam" id="PF10243"/>
    </source>
</evidence>
<evidence type="ECO:0000256" key="1">
    <source>
        <dbReference type="ARBA" id="ARBA00004120"/>
    </source>
</evidence>
<gene>
    <name evidence="14" type="ORF">MONAX_5E035549</name>
</gene>
<feature type="domain" description="TRAF3-interacting protein 1 N-terminal" evidence="13">
    <location>
        <begin position="5"/>
        <end position="116"/>
    </location>
</feature>
<reference evidence="14" key="1">
    <citation type="submission" date="2019-04" db="EMBL/GenBank/DDBJ databases">
        <authorList>
            <person name="Alioto T."/>
            <person name="Alioto T."/>
        </authorList>
    </citation>
    <scope>NUCLEOTIDE SEQUENCE [LARGE SCALE GENOMIC DNA]</scope>
</reference>
<evidence type="ECO:0000256" key="6">
    <source>
        <dbReference type="ARBA" id="ARBA00023212"/>
    </source>
</evidence>
<evidence type="ECO:0000313" key="14">
    <source>
        <dbReference type="EMBL" id="VTJ92048.1"/>
    </source>
</evidence>
<dbReference type="GO" id="GO:0005930">
    <property type="term" value="C:axoneme"/>
    <property type="evidence" value="ECO:0007669"/>
    <property type="project" value="UniProtKB-SubCell"/>
</dbReference>
<evidence type="ECO:0000256" key="12">
    <source>
        <dbReference type="SAM" id="MobiDB-lite"/>
    </source>
</evidence>
<dbReference type="Proteomes" id="UP000335636">
    <property type="component" value="Unassembled WGS sequence"/>
</dbReference>
<keyword evidence="15" id="KW-1185">Reference proteome</keyword>
<keyword evidence="3" id="KW-0963">Cytoplasm</keyword>
<dbReference type="InterPro" id="IPR042576">
    <property type="entry name" value="TRAF3IP1_N_sf"/>
</dbReference>
<evidence type="ECO:0000256" key="11">
    <source>
        <dbReference type="ARBA" id="ARBA00082455"/>
    </source>
</evidence>
<keyword evidence="5" id="KW-0175">Coiled coil</keyword>
<dbReference type="GO" id="GO:0001738">
    <property type="term" value="P:morphogenesis of a polarized epithelium"/>
    <property type="evidence" value="ECO:0007669"/>
    <property type="project" value="UniProtKB-ARBA"/>
</dbReference>
<evidence type="ECO:0000313" key="15">
    <source>
        <dbReference type="Proteomes" id="UP000335636"/>
    </source>
</evidence>
<feature type="non-terminal residue" evidence="14">
    <location>
        <position position="253"/>
    </location>
</feature>
<keyword evidence="6" id="KW-0206">Cytoskeleton</keyword>
<dbReference type="FunFam" id="1.10.418.50:FF:000001">
    <property type="entry name" value="TRAF3-interacting protein 1 isoform X1"/>
    <property type="match status" value="1"/>
</dbReference>